<gene>
    <name evidence="2" type="ORF">NLI96_g12015</name>
</gene>
<organism evidence="2 3">
    <name type="scientific">Meripilus lineatus</name>
    <dbReference type="NCBI Taxonomy" id="2056292"/>
    <lineage>
        <taxon>Eukaryota</taxon>
        <taxon>Fungi</taxon>
        <taxon>Dikarya</taxon>
        <taxon>Basidiomycota</taxon>
        <taxon>Agaricomycotina</taxon>
        <taxon>Agaricomycetes</taxon>
        <taxon>Polyporales</taxon>
        <taxon>Meripilaceae</taxon>
        <taxon>Meripilus</taxon>
    </lineage>
</organism>
<feature type="transmembrane region" description="Helical" evidence="1">
    <location>
        <begin position="160"/>
        <end position="183"/>
    </location>
</feature>
<dbReference type="AlphaFoldDB" id="A0AAD5Y7Y6"/>
<keyword evidence="1" id="KW-0812">Transmembrane</keyword>
<evidence type="ECO:0000256" key="1">
    <source>
        <dbReference type="SAM" id="Phobius"/>
    </source>
</evidence>
<keyword evidence="1" id="KW-0472">Membrane</keyword>
<dbReference type="Gene3D" id="2.60.120.260">
    <property type="entry name" value="Galactose-binding domain-like"/>
    <property type="match status" value="1"/>
</dbReference>
<keyword evidence="1" id="KW-1133">Transmembrane helix</keyword>
<dbReference type="Proteomes" id="UP001212997">
    <property type="component" value="Unassembled WGS sequence"/>
</dbReference>
<proteinExistence type="predicted"/>
<keyword evidence="3" id="KW-1185">Reference proteome</keyword>
<evidence type="ECO:0000313" key="2">
    <source>
        <dbReference type="EMBL" id="KAJ3475163.1"/>
    </source>
</evidence>
<dbReference type="EMBL" id="JANAWD010000904">
    <property type="protein sequence ID" value="KAJ3475163.1"/>
    <property type="molecule type" value="Genomic_DNA"/>
</dbReference>
<reference evidence="2" key="1">
    <citation type="submission" date="2022-07" db="EMBL/GenBank/DDBJ databases">
        <title>Genome Sequence of Physisporinus lineatus.</title>
        <authorList>
            <person name="Buettner E."/>
        </authorList>
    </citation>
    <scope>NUCLEOTIDE SEQUENCE</scope>
    <source>
        <strain evidence="2">VT162</strain>
    </source>
</reference>
<accession>A0AAD5Y7Y6</accession>
<name>A0AAD5Y7Y6_9APHY</name>
<sequence>MSLNSTRTSVLIDDSDNRVVYSPSGGGSLLWTSAIDPNLLANEWDGTAHVTERVNATARLSFRGSRVKVYGTLDMTGGSSSYLVLGGTPQIVNHPSSSITYSYTFFDSGELPFDNHTLVITNLGLKGHLRLDYFEVMTDNPTGPETALASSTKKGLSGGAVAAIVLSIIGFLIALAVAAWIIWRCRRIKRLRRMSMGKGFEIETGEQDIDCILLLISI</sequence>
<comment type="caution">
    <text evidence="2">The sequence shown here is derived from an EMBL/GenBank/DDBJ whole genome shotgun (WGS) entry which is preliminary data.</text>
</comment>
<evidence type="ECO:0000313" key="3">
    <source>
        <dbReference type="Proteomes" id="UP001212997"/>
    </source>
</evidence>
<protein>
    <submittedName>
        <fullName evidence="2">Uncharacterized protein</fullName>
    </submittedName>
</protein>